<organism evidence="21 22">
    <name type="scientific">Brassica napus</name>
    <name type="common">Rape</name>
    <dbReference type="NCBI Taxonomy" id="3708"/>
    <lineage>
        <taxon>Eukaryota</taxon>
        <taxon>Viridiplantae</taxon>
        <taxon>Streptophyta</taxon>
        <taxon>Embryophyta</taxon>
        <taxon>Tracheophyta</taxon>
        <taxon>Spermatophyta</taxon>
        <taxon>Magnoliopsida</taxon>
        <taxon>eudicotyledons</taxon>
        <taxon>Gunneridae</taxon>
        <taxon>Pentapetalae</taxon>
        <taxon>rosids</taxon>
        <taxon>malvids</taxon>
        <taxon>Brassicales</taxon>
        <taxon>Brassicaceae</taxon>
        <taxon>Brassiceae</taxon>
        <taxon>Brassica</taxon>
    </lineage>
</organism>
<evidence type="ECO:0000256" key="18">
    <source>
        <dbReference type="SAM" id="Phobius"/>
    </source>
</evidence>
<dbReference type="PROSITE" id="PS00108">
    <property type="entry name" value="PROTEIN_KINASE_ST"/>
    <property type="match status" value="1"/>
</dbReference>
<evidence type="ECO:0000313" key="22">
    <source>
        <dbReference type="Proteomes" id="UP000824890"/>
    </source>
</evidence>
<keyword evidence="10" id="KW-0418">Kinase</keyword>
<evidence type="ECO:0000256" key="5">
    <source>
        <dbReference type="ARBA" id="ARBA00022679"/>
    </source>
</evidence>
<dbReference type="Pfam" id="PF12819">
    <property type="entry name" value="Malectin_like"/>
    <property type="match status" value="1"/>
</dbReference>
<evidence type="ECO:0000256" key="14">
    <source>
        <dbReference type="ARBA" id="ARBA00047899"/>
    </source>
</evidence>
<evidence type="ECO:0000256" key="7">
    <source>
        <dbReference type="ARBA" id="ARBA00022729"/>
    </source>
</evidence>
<dbReference type="InterPro" id="IPR001245">
    <property type="entry name" value="Ser-Thr/Tyr_kinase_cat_dom"/>
</dbReference>
<protein>
    <recommendedName>
        <fullName evidence="2">non-specific serine/threonine protein kinase</fullName>
        <ecNumber evidence="2">2.7.11.1</ecNumber>
    </recommendedName>
</protein>
<sequence>MKFLFWFLPFLIIAFDILELVQAQDQTGFISLDCGLVPTETNYVEKSTNISYKSDFNYIETGEAKKINDAYRTLFQQQTWSLRSFPHGQRNCYKFNLTANRKYLIRGTFIYGNYDNLNQLPIFDLHIGPNRWTTVTTLGVTNGSIHEMIHVLTQDRLQVCLVKTGDTKPFISSLELRPLNNETYVTQSGSLVAVSRVFFSPTPTFVRYDEDIKDRTWVPYIDKNNSVIRTDVAVDTSNFYNVPQVVARTAAIPVDESQPLTIDWTLDEVTAQSYIYMHFAEIQNLKANETREFNITYNGGKRWFDYFRPPNFSITTIFNPRAVSSPDGKFNFTFSMTSNSTLPPLINALEIYKVLDLSLLETNQDEVLAMMNIKVTYELNKRPSWQGDPCVPQSYRWEGLDCSYPDSEPPRIISLNLTGSNLTGTITSDISKLTQLRELDLSNNGLSGEIPAFFADMSLLTLINLSGNPEINGSVIPDSLQKRIDRNSLKLILDGNQNRTTKSKSKDVPIVAIAASVAGGFSLIVIVAIIFVLTRRKQKHPEASGPVSVTTGTANTETRSPNPSIITKERKFTYSEVLKMTNNFARVLGKGGFGTVYHGNLDDTEVAVKMLSHSSAQGYKEFKAEVELLLRVHHRHLVGLVGYCDDGDKLALIYEYMANGDLRENMLGKRSGNVLSWETRMQIAVEAAQGLEYLHNGCRPPMVHRDVKTTNILLNERFQAKLADFGLSRSFPIDGESHVMTVVAGTPGYLDPEYYRTNWLSEKSDVYSFGVVLLEMVTNQPVIDKTRVKPHLSDWVGFKLTNGDIRSIIDPKLMDDYDANGVWKVIELALACVNPSSNRRPTMPHVVMELNECLAFEVERKNGSQEMYTKNSTEFSPSSFSDFSPIAR</sequence>
<evidence type="ECO:0000256" key="3">
    <source>
        <dbReference type="ARBA" id="ARBA00022527"/>
    </source>
</evidence>
<dbReference type="InterPro" id="IPR000719">
    <property type="entry name" value="Prot_kinase_dom"/>
</dbReference>
<evidence type="ECO:0000256" key="17">
    <source>
        <dbReference type="SAM" id="MobiDB-lite"/>
    </source>
</evidence>
<keyword evidence="9 16" id="KW-0547">Nucleotide-binding</keyword>
<accession>A0ABQ7YXE5</accession>
<evidence type="ECO:0000256" key="19">
    <source>
        <dbReference type="SAM" id="SignalP"/>
    </source>
</evidence>
<feature type="chain" id="PRO_5047087761" description="non-specific serine/threonine protein kinase" evidence="19">
    <location>
        <begin position="24"/>
        <end position="888"/>
    </location>
</feature>
<feature type="transmembrane region" description="Helical" evidence="18">
    <location>
        <begin position="508"/>
        <end position="533"/>
    </location>
</feature>
<comment type="catalytic activity">
    <reaction evidence="15">
        <text>L-seryl-[protein] + ATP = O-phospho-L-seryl-[protein] + ADP + H(+)</text>
        <dbReference type="Rhea" id="RHEA:17989"/>
        <dbReference type="Rhea" id="RHEA-COMP:9863"/>
        <dbReference type="Rhea" id="RHEA-COMP:11604"/>
        <dbReference type="ChEBI" id="CHEBI:15378"/>
        <dbReference type="ChEBI" id="CHEBI:29999"/>
        <dbReference type="ChEBI" id="CHEBI:30616"/>
        <dbReference type="ChEBI" id="CHEBI:83421"/>
        <dbReference type="ChEBI" id="CHEBI:456216"/>
        <dbReference type="EC" id="2.7.11.1"/>
    </reaction>
</comment>
<dbReference type="SUPFAM" id="SSF56112">
    <property type="entry name" value="Protein kinase-like (PK-like)"/>
    <property type="match status" value="1"/>
</dbReference>
<dbReference type="CDD" id="cd14066">
    <property type="entry name" value="STKc_IRAK"/>
    <property type="match status" value="1"/>
</dbReference>
<dbReference type="InterPro" id="IPR001611">
    <property type="entry name" value="Leu-rich_rpt"/>
</dbReference>
<keyword evidence="22" id="KW-1185">Reference proteome</keyword>
<dbReference type="InterPro" id="IPR032675">
    <property type="entry name" value="LRR_dom_sf"/>
</dbReference>
<feature type="region of interest" description="Disordered" evidence="17">
    <location>
        <begin position="866"/>
        <end position="888"/>
    </location>
</feature>
<evidence type="ECO:0000256" key="1">
    <source>
        <dbReference type="ARBA" id="ARBA00004167"/>
    </source>
</evidence>
<keyword evidence="8" id="KW-0677">Repeat</keyword>
<comment type="catalytic activity">
    <reaction evidence="14">
        <text>L-threonyl-[protein] + ATP = O-phospho-L-threonyl-[protein] + ADP + H(+)</text>
        <dbReference type="Rhea" id="RHEA:46608"/>
        <dbReference type="Rhea" id="RHEA-COMP:11060"/>
        <dbReference type="Rhea" id="RHEA-COMP:11605"/>
        <dbReference type="ChEBI" id="CHEBI:15378"/>
        <dbReference type="ChEBI" id="CHEBI:30013"/>
        <dbReference type="ChEBI" id="CHEBI:30616"/>
        <dbReference type="ChEBI" id="CHEBI:61977"/>
        <dbReference type="ChEBI" id="CHEBI:456216"/>
        <dbReference type="EC" id="2.7.11.1"/>
    </reaction>
</comment>
<dbReference type="InterPro" id="IPR017441">
    <property type="entry name" value="Protein_kinase_ATP_BS"/>
</dbReference>
<gene>
    <name evidence="21" type="ORF">HID58_069953</name>
</gene>
<dbReference type="Gene3D" id="1.10.510.10">
    <property type="entry name" value="Transferase(Phosphotransferase) domain 1"/>
    <property type="match status" value="1"/>
</dbReference>
<dbReference type="EC" id="2.7.11.1" evidence="2"/>
<feature type="compositionally biased region" description="Polar residues" evidence="17">
    <location>
        <begin position="547"/>
        <end position="563"/>
    </location>
</feature>
<evidence type="ECO:0000256" key="15">
    <source>
        <dbReference type="ARBA" id="ARBA00048679"/>
    </source>
</evidence>
<feature type="binding site" evidence="16">
    <location>
        <position position="609"/>
    </location>
    <ligand>
        <name>ATP</name>
        <dbReference type="ChEBI" id="CHEBI:30616"/>
    </ligand>
</feature>
<dbReference type="PANTHER" id="PTHR45631">
    <property type="entry name" value="OS07G0107800 PROTEIN-RELATED"/>
    <property type="match status" value="1"/>
</dbReference>
<evidence type="ECO:0000256" key="11">
    <source>
        <dbReference type="ARBA" id="ARBA00022840"/>
    </source>
</evidence>
<feature type="signal peptide" evidence="19">
    <location>
        <begin position="1"/>
        <end position="23"/>
    </location>
</feature>
<proteinExistence type="predicted"/>
<dbReference type="Pfam" id="PF07714">
    <property type="entry name" value="PK_Tyr_Ser-Thr"/>
    <property type="match status" value="1"/>
</dbReference>
<dbReference type="Gene3D" id="3.30.200.20">
    <property type="entry name" value="Phosphorylase Kinase, domain 1"/>
    <property type="match status" value="1"/>
</dbReference>
<dbReference type="InterPro" id="IPR011009">
    <property type="entry name" value="Kinase-like_dom_sf"/>
</dbReference>
<keyword evidence="12 18" id="KW-1133">Transmembrane helix</keyword>
<dbReference type="CDD" id="cd12087">
    <property type="entry name" value="TM_EGFR-like"/>
    <property type="match status" value="1"/>
</dbReference>
<dbReference type="SMART" id="SM00220">
    <property type="entry name" value="S_TKc"/>
    <property type="match status" value="1"/>
</dbReference>
<keyword evidence="11 16" id="KW-0067">ATP-binding</keyword>
<feature type="compositionally biased region" description="Low complexity" evidence="17">
    <location>
        <begin position="875"/>
        <end position="888"/>
    </location>
</feature>
<keyword evidence="13 18" id="KW-0472">Membrane</keyword>
<keyword evidence="6 18" id="KW-0812">Transmembrane</keyword>
<evidence type="ECO:0000256" key="2">
    <source>
        <dbReference type="ARBA" id="ARBA00012513"/>
    </source>
</evidence>
<keyword evidence="3" id="KW-0723">Serine/threonine-protein kinase</keyword>
<evidence type="ECO:0000313" key="21">
    <source>
        <dbReference type="EMBL" id="KAH0872591.1"/>
    </source>
</evidence>
<evidence type="ECO:0000256" key="4">
    <source>
        <dbReference type="ARBA" id="ARBA00022614"/>
    </source>
</evidence>
<reference evidence="21 22" key="1">
    <citation type="submission" date="2021-05" db="EMBL/GenBank/DDBJ databases">
        <title>Genome Assembly of Synthetic Allotetraploid Brassica napus Reveals Homoeologous Exchanges between Subgenomes.</title>
        <authorList>
            <person name="Davis J.T."/>
        </authorList>
    </citation>
    <scope>NUCLEOTIDE SEQUENCE [LARGE SCALE GENOMIC DNA]</scope>
    <source>
        <strain evidence="22">cv. Da-Ae</strain>
        <tissue evidence="21">Seedling</tissue>
    </source>
</reference>
<evidence type="ECO:0000256" key="9">
    <source>
        <dbReference type="ARBA" id="ARBA00022741"/>
    </source>
</evidence>
<dbReference type="Gene3D" id="3.80.10.10">
    <property type="entry name" value="Ribonuclease Inhibitor"/>
    <property type="match status" value="1"/>
</dbReference>
<dbReference type="InterPro" id="IPR008271">
    <property type="entry name" value="Ser/Thr_kinase_AS"/>
</dbReference>
<comment type="caution">
    <text evidence="21">The sequence shown here is derived from an EMBL/GenBank/DDBJ whole genome shotgun (WGS) entry which is preliminary data.</text>
</comment>
<dbReference type="PANTHER" id="PTHR45631:SF82">
    <property type="entry name" value="PROTEIN KINASE DOMAIN-CONTAINING PROTEIN"/>
    <property type="match status" value="1"/>
</dbReference>
<dbReference type="InterPro" id="IPR024788">
    <property type="entry name" value="Malectin-like_Carb-bd_dom"/>
</dbReference>
<feature type="domain" description="Protein kinase" evidence="20">
    <location>
        <begin position="582"/>
        <end position="854"/>
    </location>
</feature>
<evidence type="ECO:0000256" key="12">
    <source>
        <dbReference type="ARBA" id="ARBA00022989"/>
    </source>
</evidence>
<keyword evidence="4" id="KW-0433">Leucine-rich repeat</keyword>
<evidence type="ECO:0000256" key="8">
    <source>
        <dbReference type="ARBA" id="ARBA00022737"/>
    </source>
</evidence>
<keyword evidence="7 19" id="KW-0732">Signal</keyword>
<evidence type="ECO:0000256" key="6">
    <source>
        <dbReference type="ARBA" id="ARBA00022692"/>
    </source>
</evidence>
<comment type="subcellular location">
    <subcellularLocation>
        <location evidence="1">Membrane</location>
        <topology evidence="1">Single-pass membrane protein</topology>
    </subcellularLocation>
</comment>
<evidence type="ECO:0000259" key="20">
    <source>
        <dbReference type="PROSITE" id="PS50011"/>
    </source>
</evidence>
<dbReference type="EMBL" id="JAGKQM010000016">
    <property type="protein sequence ID" value="KAH0872591.1"/>
    <property type="molecule type" value="Genomic_DNA"/>
</dbReference>
<evidence type="ECO:0000256" key="10">
    <source>
        <dbReference type="ARBA" id="ARBA00022777"/>
    </source>
</evidence>
<dbReference type="Proteomes" id="UP000824890">
    <property type="component" value="Unassembled WGS sequence"/>
</dbReference>
<dbReference type="SUPFAM" id="SSF52058">
    <property type="entry name" value="L domain-like"/>
    <property type="match status" value="1"/>
</dbReference>
<feature type="region of interest" description="Disordered" evidence="17">
    <location>
        <begin position="542"/>
        <end position="563"/>
    </location>
</feature>
<evidence type="ECO:0000256" key="13">
    <source>
        <dbReference type="ARBA" id="ARBA00023136"/>
    </source>
</evidence>
<evidence type="ECO:0000256" key="16">
    <source>
        <dbReference type="PROSITE-ProRule" id="PRU10141"/>
    </source>
</evidence>
<dbReference type="PROSITE" id="PS00107">
    <property type="entry name" value="PROTEIN_KINASE_ATP"/>
    <property type="match status" value="1"/>
</dbReference>
<dbReference type="Pfam" id="PF00560">
    <property type="entry name" value="LRR_1"/>
    <property type="match status" value="1"/>
</dbReference>
<dbReference type="PROSITE" id="PS50011">
    <property type="entry name" value="PROTEIN_KINASE_DOM"/>
    <property type="match status" value="1"/>
</dbReference>
<name>A0ABQ7YXE5_BRANA</name>
<keyword evidence="5" id="KW-0808">Transferase</keyword>